<evidence type="ECO:0000313" key="2">
    <source>
        <dbReference type="EMBL" id="GAA2933383.1"/>
    </source>
</evidence>
<keyword evidence="1" id="KW-1133">Transmembrane helix</keyword>
<organism evidence="2 3">
    <name type="scientific">Streptomyces thioluteus</name>
    <dbReference type="NCBI Taxonomy" id="66431"/>
    <lineage>
        <taxon>Bacteria</taxon>
        <taxon>Bacillati</taxon>
        <taxon>Actinomycetota</taxon>
        <taxon>Actinomycetes</taxon>
        <taxon>Kitasatosporales</taxon>
        <taxon>Streptomycetaceae</taxon>
        <taxon>Streptomyces</taxon>
    </lineage>
</organism>
<comment type="caution">
    <text evidence="2">The sequence shown here is derived from an EMBL/GenBank/DDBJ whole genome shotgun (WGS) entry which is preliminary data.</text>
</comment>
<evidence type="ECO:0000256" key="1">
    <source>
        <dbReference type="SAM" id="Phobius"/>
    </source>
</evidence>
<sequence length="364" mass="38097">MTTSSHVPWVPHLDGLFTYCLSALGDTGAATAALGEALAHAERRADRAPAGRALRPWLYALARWAWLGRRGPWPAADHAWPEALELAVRHGLAPREVAAVLRLDPGAARALISSGACEVERARFALAVAERGGCPALARLAHGPRRVLVRHVDECAGCRRTAERAAAGSWPGTSASAAVPPLVGAPPVEEVRAAMGRCAGGRGPRYGRDGFPRPPRDRAGRRSRLRYGAVTTTVVATVVAAPALALWAACRGVPAGVPDGASAPFEDTGDALAPGRLTVTARQRGEDTLVTLTAMGGEVRWSATADAPWLRLSGVDGVLRPGRSVTVTVSADGERGRGWGWGRVVLMPGGAVVRLPQPRPFSVS</sequence>
<evidence type="ECO:0000313" key="3">
    <source>
        <dbReference type="Proteomes" id="UP001501102"/>
    </source>
</evidence>
<name>A0ABN3X0H4_STRTU</name>
<protein>
    <recommendedName>
        <fullName evidence="4">BACON domain-containing protein</fullName>
    </recommendedName>
</protein>
<accession>A0ABN3X0H4</accession>
<feature type="transmembrane region" description="Helical" evidence="1">
    <location>
        <begin position="225"/>
        <end position="249"/>
    </location>
</feature>
<keyword evidence="1" id="KW-0472">Membrane</keyword>
<keyword evidence="1" id="KW-0812">Transmembrane</keyword>
<dbReference type="RefSeq" id="WP_344963929.1">
    <property type="nucleotide sequence ID" value="NZ_BAAAXZ010000118.1"/>
</dbReference>
<dbReference type="Proteomes" id="UP001501102">
    <property type="component" value="Unassembled WGS sequence"/>
</dbReference>
<evidence type="ECO:0008006" key="4">
    <source>
        <dbReference type="Google" id="ProtNLM"/>
    </source>
</evidence>
<keyword evidence="3" id="KW-1185">Reference proteome</keyword>
<dbReference type="EMBL" id="BAAAXZ010000118">
    <property type="protein sequence ID" value="GAA2933383.1"/>
    <property type="molecule type" value="Genomic_DNA"/>
</dbReference>
<gene>
    <name evidence="2" type="ORF">GCM10020221_31420</name>
</gene>
<reference evidence="2 3" key="1">
    <citation type="journal article" date="2019" name="Int. J. Syst. Evol. Microbiol.">
        <title>The Global Catalogue of Microorganisms (GCM) 10K type strain sequencing project: providing services to taxonomists for standard genome sequencing and annotation.</title>
        <authorList>
            <consortium name="The Broad Institute Genomics Platform"/>
            <consortium name="The Broad Institute Genome Sequencing Center for Infectious Disease"/>
            <person name="Wu L."/>
            <person name="Ma J."/>
        </authorList>
    </citation>
    <scope>NUCLEOTIDE SEQUENCE [LARGE SCALE GENOMIC DNA]</scope>
    <source>
        <strain evidence="2 3">JCM 4087</strain>
    </source>
</reference>
<proteinExistence type="predicted"/>